<dbReference type="SUPFAM" id="SSF53098">
    <property type="entry name" value="Ribonuclease H-like"/>
    <property type="match status" value="1"/>
</dbReference>
<dbReference type="InterPro" id="IPR012337">
    <property type="entry name" value="RNaseH-like_sf"/>
</dbReference>
<organism evidence="1 2">
    <name type="scientific">Marinobacter salarius</name>
    <dbReference type="NCBI Taxonomy" id="1420917"/>
    <lineage>
        <taxon>Bacteria</taxon>
        <taxon>Pseudomonadati</taxon>
        <taxon>Pseudomonadota</taxon>
        <taxon>Gammaproteobacteria</taxon>
        <taxon>Pseudomonadales</taxon>
        <taxon>Marinobacteraceae</taxon>
        <taxon>Marinobacter</taxon>
    </lineage>
</organism>
<name>A0ABY1FSZ2_9GAMM</name>
<comment type="caution">
    <text evidence="1">The sequence shown here is derived from an EMBL/GenBank/DDBJ whole genome shotgun (WGS) entry which is preliminary data.</text>
</comment>
<keyword evidence="2" id="KW-1185">Reference proteome</keyword>
<accession>A0ABY1FSZ2</accession>
<evidence type="ECO:0000313" key="2">
    <source>
        <dbReference type="Proteomes" id="UP000199211"/>
    </source>
</evidence>
<dbReference type="EMBL" id="FOTV01000022">
    <property type="protein sequence ID" value="SFM02642.1"/>
    <property type="molecule type" value="Genomic_DNA"/>
</dbReference>
<dbReference type="Proteomes" id="UP000199211">
    <property type="component" value="Unassembled WGS sequence"/>
</dbReference>
<protein>
    <submittedName>
        <fullName evidence="1">Uncharacterized protein</fullName>
    </submittedName>
</protein>
<sequence>MPWGWKTVCSDAPDFDAQWIDTLFRAARMEHDFKVVDLRVLYTEIGPDATERFRHRAALTVPAHRAEADARRYALAYGKVQNSDPAM</sequence>
<evidence type="ECO:0000313" key="1">
    <source>
        <dbReference type="EMBL" id="SFM02642.1"/>
    </source>
</evidence>
<proteinExistence type="predicted"/>
<gene>
    <name evidence="1" type="ORF">SAMN04487868_12248</name>
</gene>
<reference evidence="1 2" key="1">
    <citation type="submission" date="2016-10" db="EMBL/GenBank/DDBJ databases">
        <authorList>
            <person name="Varghese N."/>
            <person name="Submissions S."/>
        </authorList>
    </citation>
    <scope>NUCLEOTIDE SEQUENCE [LARGE SCALE GENOMIC DNA]</scope>
    <source>
        <strain evidence="1 2">DSM 26291</strain>
    </source>
</reference>
<dbReference type="RefSeq" id="WP_143743837.1">
    <property type="nucleotide sequence ID" value="NZ_DQRB01000035.1"/>
</dbReference>